<evidence type="ECO:0000313" key="1">
    <source>
        <dbReference type="EMBL" id="KAK8955348.1"/>
    </source>
</evidence>
<reference evidence="1 2" key="1">
    <citation type="journal article" date="2022" name="Nat. Plants">
        <title>Genomes of leafy and leafless Platanthera orchids illuminate the evolution of mycoheterotrophy.</title>
        <authorList>
            <person name="Li M.H."/>
            <person name="Liu K.W."/>
            <person name="Li Z."/>
            <person name="Lu H.C."/>
            <person name="Ye Q.L."/>
            <person name="Zhang D."/>
            <person name="Wang J.Y."/>
            <person name="Li Y.F."/>
            <person name="Zhong Z.M."/>
            <person name="Liu X."/>
            <person name="Yu X."/>
            <person name="Liu D.K."/>
            <person name="Tu X.D."/>
            <person name="Liu B."/>
            <person name="Hao Y."/>
            <person name="Liao X.Y."/>
            <person name="Jiang Y.T."/>
            <person name="Sun W.H."/>
            <person name="Chen J."/>
            <person name="Chen Y.Q."/>
            <person name="Ai Y."/>
            <person name="Zhai J.W."/>
            <person name="Wu S.S."/>
            <person name="Zhou Z."/>
            <person name="Hsiao Y.Y."/>
            <person name="Wu W.L."/>
            <person name="Chen Y.Y."/>
            <person name="Lin Y.F."/>
            <person name="Hsu J.L."/>
            <person name="Li C.Y."/>
            <person name="Wang Z.W."/>
            <person name="Zhao X."/>
            <person name="Zhong W.Y."/>
            <person name="Ma X.K."/>
            <person name="Ma L."/>
            <person name="Huang J."/>
            <person name="Chen G.Z."/>
            <person name="Huang M.Z."/>
            <person name="Huang L."/>
            <person name="Peng D.H."/>
            <person name="Luo Y.B."/>
            <person name="Zou S.Q."/>
            <person name="Chen S.P."/>
            <person name="Lan S."/>
            <person name="Tsai W.C."/>
            <person name="Van de Peer Y."/>
            <person name="Liu Z.J."/>
        </authorList>
    </citation>
    <scope>NUCLEOTIDE SEQUENCE [LARGE SCALE GENOMIC DNA]</scope>
    <source>
        <strain evidence="1">Lor288</strain>
    </source>
</reference>
<dbReference type="EMBL" id="JBBWWR010000013">
    <property type="protein sequence ID" value="KAK8955348.1"/>
    <property type="molecule type" value="Genomic_DNA"/>
</dbReference>
<evidence type="ECO:0000313" key="2">
    <source>
        <dbReference type="Proteomes" id="UP001412067"/>
    </source>
</evidence>
<organism evidence="1 2">
    <name type="scientific">Platanthera guangdongensis</name>
    <dbReference type="NCBI Taxonomy" id="2320717"/>
    <lineage>
        <taxon>Eukaryota</taxon>
        <taxon>Viridiplantae</taxon>
        <taxon>Streptophyta</taxon>
        <taxon>Embryophyta</taxon>
        <taxon>Tracheophyta</taxon>
        <taxon>Spermatophyta</taxon>
        <taxon>Magnoliopsida</taxon>
        <taxon>Liliopsida</taxon>
        <taxon>Asparagales</taxon>
        <taxon>Orchidaceae</taxon>
        <taxon>Orchidoideae</taxon>
        <taxon>Orchideae</taxon>
        <taxon>Orchidinae</taxon>
        <taxon>Platanthera</taxon>
    </lineage>
</organism>
<sequence length="154" mass="16271">MADQQQFEAAASLPKLGDPVQRAVADLLIPLTFSTRLDHKNEVLSTHKESFEETTAPAELLDAAPTVVCSSSSGASSSSVIVFGSSSGRTSSSSSSELLHCIGLFINYSIIFISDSNGEDSEGYVGADLAFFTKHKQFHIPGGCDNQLELGQIG</sequence>
<gene>
    <name evidence="1" type="ORF">KSP40_PGU011404</name>
</gene>
<proteinExistence type="predicted"/>
<protein>
    <submittedName>
        <fullName evidence="1">Uncharacterized protein</fullName>
    </submittedName>
</protein>
<dbReference type="Proteomes" id="UP001412067">
    <property type="component" value="Unassembled WGS sequence"/>
</dbReference>
<name>A0ABR2LZ27_9ASPA</name>
<keyword evidence="2" id="KW-1185">Reference proteome</keyword>
<comment type="caution">
    <text evidence="1">The sequence shown here is derived from an EMBL/GenBank/DDBJ whole genome shotgun (WGS) entry which is preliminary data.</text>
</comment>
<accession>A0ABR2LZ27</accession>